<sequence length="57" mass="6654">MSNTDRIIENVNATMRMEGMPLLDKDKERIKDCIEGKISFQDAIDLLVNKYMHKKVI</sequence>
<evidence type="ECO:0000313" key="2">
    <source>
        <dbReference type="Proteomes" id="UP000585258"/>
    </source>
</evidence>
<reference evidence="1 2" key="1">
    <citation type="submission" date="2020-08" db="EMBL/GenBank/DDBJ databases">
        <title>Clostridia isolated from Swiss meat.</title>
        <authorList>
            <person name="Wambui J."/>
            <person name="Stevens M.J.A."/>
            <person name="Stephan R."/>
        </authorList>
    </citation>
    <scope>NUCLEOTIDE SEQUENCE [LARGE SCALE GENOMIC DNA]</scope>
    <source>
        <strain evidence="1 2">CM001</strain>
    </source>
</reference>
<protein>
    <submittedName>
        <fullName evidence="1">Antitoxin VbhA family protein</fullName>
    </submittedName>
</protein>
<comment type="caution">
    <text evidence="1">The sequence shown here is derived from an EMBL/GenBank/DDBJ whole genome shotgun (WGS) entry which is preliminary data.</text>
</comment>
<dbReference type="CDD" id="cd11586">
    <property type="entry name" value="VbhA_like"/>
    <property type="match status" value="1"/>
</dbReference>
<dbReference type="EMBL" id="JACKWY010000003">
    <property type="protein sequence ID" value="MBB6714540.1"/>
    <property type="molecule type" value="Genomic_DNA"/>
</dbReference>
<dbReference type="InterPro" id="IPR033788">
    <property type="entry name" value="VbhA-like"/>
</dbReference>
<dbReference type="RefSeq" id="WP_185164108.1">
    <property type="nucleotide sequence ID" value="NZ_JACKWY010000003.1"/>
</dbReference>
<dbReference type="Proteomes" id="UP000585258">
    <property type="component" value="Unassembled WGS sequence"/>
</dbReference>
<proteinExistence type="predicted"/>
<accession>A0A7X0VRF2</accession>
<evidence type="ECO:0000313" key="1">
    <source>
        <dbReference type="EMBL" id="MBB6714540.1"/>
    </source>
</evidence>
<name>A0A7X0VRF2_9CLOT</name>
<gene>
    <name evidence="1" type="ORF">H7E68_07320</name>
</gene>
<dbReference type="AlphaFoldDB" id="A0A7X0VRF2"/>
<organism evidence="1 2">
    <name type="scientific">Clostridium gasigenes</name>
    <dbReference type="NCBI Taxonomy" id="94869"/>
    <lineage>
        <taxon>Bacteria</taxon>
        <taxon>Bacillati</taxon>
        <taxon>Bacillota</taxon>
        <taxon>Clostridia</taxon>
        <taxon>Eubacteriales</taxon>
        <taxon>Clostridiaceae</taxon>
        <taxon>Clostridium</taxon>
    </lineage>
</organism>